<evidence type="ECO:0000259" key="1">
    <source>
        <dbReference type="Pfam" id="PF13643"/>
    </source>
</evidence>
<reference evidence="3" key="1">
    <citation type="journal article" date="2019" name="Int. J. Syst. Evol. Microbiol.">
        <title>The Global Catalogue of Microorganisms (GCM) 10K type strain sequencing project: providing services to taxonomists for standard genome sequencing and annotation.</title>
        <authorList>
            <consortium name="The Broad Institute Genomics Platform"/>
            <consortium name="The Broad Institute Genome Sequencing Center for Infectious Disease"/>
            <person name="Wu L."/>
            <person name="Ma J."/>
        </authorList>
    </citation>
    <scope>NUCLEOTIDE SEQUENCE [LARGE SCALE GENOMIC DNA]</scope>
    <source>
        <strain evidence="3">CGMCC 1.12121</strain>
    </source>
</reference>
<organism evidence="2 3">
    <name type="scientific">Chromohalobacter sarecensis</name>
    <dbReference type="NCBI Taxonomy" id="245294"/>
    <lineage>
        <taxon>Bacteria</taxon>
        <taxon>Pseudomonadati</taxon>
        <taxon>Pseudomonadota</taxon>
        <taxon>Gammaproteobacteria</taxon>
        <taxon>Oceanospirillales</taxon>
        <taxon>Halomonadaceae</taxon>
        <taxon>Chromohalobacter</taxon>
    </lineage>
</organism>
<gene>
    <name evidence="2" type="ORF">ACFO0U_04840</name>
</gene>
<dbReference type="Pfam" id="PF13643">
    <property type="entry name" value="DUF4145"/>
    <property type="match status" value="1"/>
</dbReference>
<dbReference type="EMBL" id="JBHSEU010000010">
    <property type="protein sequence ID" value="MFC4538104.1"/>
    <property type="molecule type" value="Genomic_DNA"/>
</dbReference>
<dbReference type="Proteomes" id="UP001596030">
    <property type="component" value="Unassembled WGS sequence"/>
</dbReference>
<feature type="domain" description="DUF4145" evidence="1">
    <location>
        <begin position="90"/>
        <end position="166"/>
    </location>
</feature>
<name>A0ABV9CXU7_9GAMM</name>
<sequence>MSYVAPEFGKGAFTCFFCEVYSQVIWRYLTCEGSGAVPVLQAECQHCHECSYWFSAFLGEKSKYLIYPAVSGLPMPHPDMPEDSKKDYFEARDVMPYSSKAAAALLRLSLQKLCIHLGKSNNINRAIGELVQEGLPQQVQMALDSVRIIGNESVHPGEINDDDLEASASQAFELMNFIVQDRITRFSQAKHFYDSLPEAKREAVDRRDDNNV</sequence>
<comment type="caution">
    <text evidence="2">The sequence shown here is derived from an EMBL/GenBank/DDBJ whole genome shotgun (WGS) entry which is preliminary data.</text>
</comment>
<dbReference type="RefSeq" id="WP_246967218.1">
    <property type="nucleotide sequence ID" value="NZ_JAKGAN010000001.1"/>
</dbReference>
<protein>
    <submittedName>
        <fullName evidence="2">DUF4145 domain-containing protein</fullName>
    </submittedName>
</protein>
<evidence type="ECO:0000313" key="3">
    <source>
        <dbReference type="Proteomes" id="UP001596030"/>
    </source>
</evidence>
<keyword evidence="3" id="KW-1185">Reference proteome</keyword>
<accession>A0ABV9CXU7</accession>
<proteinExistence type="predicted"/>
<evidence type="ECO:0000313" key="2">
    <source>
        <dbReference type="EMBL" id="MFC4538104.1"/>
    </source>
</evidence>
<dbReference type="InterPro" id="IPR025285">
    <property type="entry name" value="DUF4145"/>
</dbReference>